<name>A0A1L9TA36_9EURO</name>
<dbReference type="AlphaFoldDB" id="A0A1L9TA36"/>
<dbReference type="GeneID" id="63768758"/>
<dbReference type="RefSeq" id="XP_040700095.1">
    <property type="nucleotide sequence ID" value="XM_040852685.1"/>
</dbReference>
<keyword evidence="3" id="KW-1185">Reference proteome</keyword>
<dbReference type="STRING" id="1036612.A0A1L9TA36"/>
<feature type="compositionally biased region" description="Pro residues" evidence="1">
    <location>
        <begin position="337"/>
        <end position="355"/>
    </location>
</feature>
<dbReference type="Proteomes" id="UP000184356">
    <property type="component" value="Unassembled WGS sequence"/>
</dbReference>
<dbReference type="InterPro" id="IPR022698">
    <property type="entry name" value="OrsD"/>
</dbReference>
<feature type="region of interest" description="Disordered" evidence="1">
    <location>
        <begin position="333"/>
        <end position="355"/>
    </location>
</feature>
<dbReference type="OrthoDB" id="4493315at2759"/>
<evidence type="ECO:0000256" key="1">
    <source>
        <dbReference type="SAM" id="MobiDB-lite"/>
    </source>
</evidence>
<sequence length="355" mass="40111">MDLFLYNPTYQIWICTAPRCQYAVAPSVLLTHLRTRHGSHPSAATPALREAALATMLQRPWIDPAKETSLFPVKGDPPVPGLPVYQGYACPYCPYIIRSFPLLDEYCRKKHREQDGDWRPGRLSQTEQQARKKARLAGCPVSCQRFYTTRAGSYFFEVSQTMPAGGCQEGNTMQTSQDPAELIRARVNQALQEGEVTVEQADGQVPVLDAHPTEASPWLELTRWPEYLRGQDLTAAYQAIREGQINEFDQVQINTFFRRPSVWNRPIQIHLRPATYRRYCQVWQQLVCFVYRSTRPEQAIHLRHQLNTAQLAALDQMEEYSLQLQALALKTTSKPGPAAPAAPAPPLPASCPPPP</sequence>
<dbReference type="Pfam" id="PF12013">
    <property type="entry name" value="OrsD"/>
    <property type="match status" value="1"/>
</dbReference>
<evidence type="ECO:0000313" key="3">
    <source>
        <dbReference type="Proteomes" id="UP000184356"/>
    </source>
</evidence>
<reference evidence="3" key="1">
    <citation type="journal article" date="2017" name="Genome Biol.">
        <title>Comparative genomics reveals high biological diversity and specific adaptations in the industrially and medically important fungal genus Aspergillus.</title>
        <authorList>
            <person name="de Vries R.P."/>
            <person name="Riley R."/>
            <person name="Wiebenga A."/>
            <person name="Aguilar-Osorio G."/>
            <person name="Amillis S."/>
            <person name="Uchima C.A."/>
            <person name="Anderluh G."/>
            <person name="Asadollahi M."/>
            <person name="Askin M."/>
            <person name="Barry K."/>
            <person name="Battaglia E."/>
            <person name="Bayram O."/>
            <person name="Benocci T."/>
            <person name="Braus-Stromeyer S.A."/>
            <person name="Caldana C."/>
            <person name="Canovas D."/>
            <person name="Cerqueira G.C."/>
            <person name="Chen F."/>
            <person name="Chen W."/>
            <person name="Choi C."/>
            <person name="Clum A."/>
            <person name="Dos Santos R.A."/>
            <person name="Damasio A.R."/>
            <person name="Diallinas G."/>
            <person name="Emri T."/>
            <person name="Fekete E."/>
            <person name="Flipphi M."/>
            <person name="Freyberg S."/>
            <person name="Gallo A."/>
            <person name="Gournas C."/>
            <person name="Habgood R."/>
            <person name="Hainaut M."/>
            <person name="Harispe M.L."/>
            <person name="Henrissat B."/>
            <person name="Hilden K.S."/>
            <person name="Hope R."/>
            <person name="Hossain A."/>
            <person name="Karabika E."/>
            <person name="Karaffa L."/>
            <person name="Karanyi Z."/>
            <person name="Krasevec N."/>
            <person name="Kuo A."/>
            <person name="Kusch H."/>
            <person name="LaButti K."/>
            <person name="Lagendijk E.L."/>
            <person name="Lapidus A."/>
            <person name="Levasseur A."/>
            <person name="Lindquist E."/>
            <person name="Lipzen A."/>
            <person name="Logrieco A.F."/>
            <person name="MacCabe A."/>
            <person name="Maekelae M.R."/>
            <person name="Malavazi I."/>
            <person name="Melin P."/>
            <person name="Meyer V."/>
            <person name="Mielnichuk N."/>
            <person name="Miskei M."/>
            <person name="Molnar A.P."/>
            <person name="Mule G."/>
            <person name="Ngan C.Y."/>
            <person name="Orejas M."/>
            <person name="Orosz E."/>
            <person name="Ouedraogo J.P."/>
            <person name="Overkamp K.M."/>
            <person name="Park H.-S."/>
            <person name="Perrone G."/>
            <person name="Piumi F."/>
            <person name="Punt P.J."/>
            <person name="Ram A.F."/>
            <person name="Ramon A."/>
            <person name="Rauscher S."/>
            <person name="Record E."/>
            <person name="Riano-Pachon D.M."/>
            <person name="Robert V."/>
            <person name="Roehrig J."/>
            <person name="Ruller R."/>
            <person name="Salamov A."/>
            <person name="Salih N.S."/>
            <person name="Samson R.A."/>
            <person name="Sandor E."/>
            <person name="Sanguinetti M."/>
            <person name="Schuetze T."/>
            <person name="Sepcic K."/>
            <person name="Shelest E."/>
            <person name="Sherlock G."/>
            <person name="Sophianopoulou V."/>
            <person name="Squina F.M."/>
            <person name="Sun H."/>
            <person name="Susca A."/>
            <person name="Todd R.B."/>
            <person name="Tsang A."/>
            <person name="Unkles S.E."/>
            <person name="van de Wiele N."/>
            <person name="van Rossen-Uffink D."/>
            <person name="Oliveira J.V."/>
            <person name="Vesth T.C."/>
            <person name="Visser J."/>
            <person name="Yu J.-H."/>
            <person name="Zhou M."/>
            <person name="Andersen M.R."/>
            <person name="Archer D.B."/>
            <person name="Baker S.E."/>
            <person name="Benoit I."/>
            <person name="Brakhage A.A."/>
            <person name="Braus G.H."/>
            <person name="Fischer R."/>
            <person name="Frisvad J.C."/>
            <person name="Goldman G.H."/>
            <person name="Houbraken J."/>
            <person name="Oakley B."/>
            <person name="Pocsi I."/>
            <person name="Scazzocchio C."/>
            <person name="Seiboth B."/>
            <person name="vanKuyk P.A."/>
            <person name="Wortman J."/>
            <person name="Dyer P.S."/>
            <person name="Grigoriev I.V."/>
        </authorList>
    </citation>
    <scope>NUCLEOTIDE SEQUENCE [LARGE SCALE GENOMIC DNA]</scope>
    <source>
        <strain evidence="3">CBS 593.65</strain>
    </source>
</reference>
<organism evidence="2 3">
    <name type="scientific">Aspergillus sydowii CBS 593.65</name>
    <dbReference type="NCBI Taxonomy" id="1036612"/>
    <lineage>
        <taxon>Eukaryota</taxon>
        <taxon>Fungi</taxon>
        <taxon>Dikarya</taxon>
        <taxon>Ascomycota</taxon>
        <taxon>Pezizomycotina</taxon>
        <taxon>Eurotiomycetes</taxon>
        <taxon>Eurotiomycetidae</taxon>
        <taxon>Eurotiales</taxon>
        <taxon>Aspergillaceae</taxon>
        <taxon>Aspergillus</taxon>
        <taxon>Aspergillus subgen. Nidulantes</taxon>
    </lineage>
</organism>
<accession>A0A1L9TA36</accession>
<gene>
    <name evidence="2" type="ORF">ASPSYDRAFT_92472</name>
</gene>
<proteinExistence type="predicted"/>
<evidence type="ECO:0000313" key="2">
    <source>
        <dbReference type="EMBL" id="OJJ56289.1"/>
    </source>
</evidence>
<protein>
    <submittedName>
        <fullName evidence="2">Uncharacterized protein</fullName>
    </submittedName>
</protein>
<dbReference type="VEuPathDB" id="FungiDB:ASPSYDRAFT_92472"/>
<dbReference type="EMBL" id="KV878591">
    <property type="protein sequence ID" value="OJJ56289.1"/>
    <property type="molecule type" value="Genomic_DNA"/>
</dbReference>